<feature type="region of interest" description="Disordered" evidence="3">
    <location>
        <begin position="176"/>
        <end position="199"/>
    </location>
</feature>
<dbReference type="Gene3D" id="3.40.50.720">
    <property type="entry name" value="NAD(P)-binding Rossmann-like Domain"/>
    <property type="match status" value="1"/>
</dbReference>
<evidence type="ECO:0000256" key="4">
    <source>
        <dbReference type="SAM" id="SignalP"/>
    </source>
</evidence>
<feature type="compositionally biased region" description="Basic and acidic residues" evidence="3">
    <location>
        <begin position="587"/>
        <end position="603"/>
    </location>
</feature>
<proteinExistence type="inferred from homology"/>
<dbReference type="Proteomes" id="UP001172159">
    <property type="component" value="Unassembled WGS sequence"/>
</dbReference>
<accession>A0AA40BSY4</accession>
<dbReference type="Gene3D" id="3.90.25.10">
    <property type="entry name" value="UDP-galactose 4-epimerase, domain 1"/>
    <property type="match status" value="1"/>
</dbReference>
<keyword evidence="7" id="KW-1185">Reference proteome</keyword>
<evidence type="ECO:0000256" key="2">
    <source>
        <dbReference type="ARBA" id="ARBA00022857"/>
    </source>
</evidence>
<feature type="region of interest" description="Disordered" evidence="3">
    <location>
        <begin position="100"/>
        <end position="119"/>
    </location>
</feature>
<dbReference type="PANTHER" id="PTHR42748:SF5">
    <property type="entry name" value="NITROGEN METABOLITE REPRESSION PROTEIN NMRA"/>
    <property type="match status" value="1"/>
</dbReference>
<dbReference type="PANTHER" id="PTHR42748">
    <property type="entry name" value="NITROGEN METABOLITE REPRESSION PROTEIN NMRA FAMILY MEMBER"/>
    <property type="match status" value="1"/>
</dbReference>
<keyword evidence="4" id="KW-0732">Signal</keyword>
<feature type="compositionally biased region" description="Polar residues" evidence="3">
    <location>
        <begin position="186"/>
        <end position="199"/>
    </location>
</feature>
<feature type="compositionally biased region" description="Acidic residues" evidence="3">
    <location>
        <begin position="561"/>
        <end position="570"/>
    </location>
</feature>
<dbReference type="Pfam" id="PF05368">
    <property type="entry name" value="NmrA"/>
    <property type="match status" value="1"/>
</dbReference>
<feature type="domain" description="NmrA-like" evidence="5">
    <location>
        <begin position="214"/>
        <end position="543"/>
    </location>
</feature>
<dbReference type="InterPro" id="IPR008030">
    <property type="entry name" value="NmrA-like"/>
</dbReference>
<keyword evidence="2" id="KW-0521">NADP</keyword>
<evidence type="ECO:0000256" key="3">
    <source>
        <dbReference type="SAM" id="MobiDB-lite"/>
    </source>
</evidence>
<evidence type="ECO:0000313" key="7">
    <source>
        <dbReference type="Proteomes" id="UP001172159"/>
    </source>
</evidence>
<dbReference type="AlphaFoldDB" id="A0AA40BSY4"/>
<gene>
    <name evidence="6" type="ORF">B0T21DRAFT_347091</name>
</gene>
<dbReference type="GO" id="GO:0005634">
    <property type="term" value="C:nucleus"/>
    <property type="evidence" value="ECO:0007669"/>
    <property type="project" value="TreeGrafter"/>
</dbReference>
<feature type="signal peptide" evidence="4">
    <location>
        <begin position="1"/>
        <end position="22"/>
    </location>
</feature>
<comment type="caution">
    <text evidence="6">The sequence shown here is derived from an EMBL/GenBank/DDBJ whole genome shotgun (WGS) entry which is preliminary data.</text>
</comment>
<reference evidence="6" key="1">
    <citation type="submission" date="2023-06" db="EMBL/GenBank/DDBJ databases">
        <title>Genome-scale phylogeny and comparative genomics of the fungal order Sordariales.</title>
        <authorList>
            <consortium name="Lawrence Berkeley National Laboratory"/>
            <person name="Hensen N."/>
            <person name="Bonometti L."/>
            <person name="Westerberg I."/>
            <person name="Brannstrom I.O."/>
            <person name="Guillou S."/>
            <person name="Cros-Aarteil S."/>
            <person name="Calhoun S."/>
            <person name="Haridas S."/>
            <person name="Kuo A."/>
            <person name="Mondo S."/>
            <person name="Pangilinan J."/>
            <person name="Riley R."/>
            <person name="Labutti K."/>
            <person name="Andreopoulos B."/>
            <person name="Lipzen A."/>
            <person name="Chen C."/>
            <person name="Yanf M."/>
            <person name="Daum C."/>
            <person name="Ng V."/>
            <person name="Clum A."/>
            <person name="Steindorff A."/>
            <person name="Ohm R."/>
            <person name="Martin F."/>
            <person name="Silar P."/>
            <person name="Natvig D."/>
            <person name="Lalanne C."/>
            <person name="Gautier V."/>
            <person name="Ament-Velasquez S.L."/>
            <person name="Kruys A."/>
            <person name="Hutchinson M.I."/>
            <person name="Powell A.J."/>
            <person name="Barry K."/>
            <person name="Miller A.N."/>
            <person name="Grigoriev I.V."/>
            <person name="Debuchy R."/>
            <person name="Gladieux P."/>
            <person name="Thoren M.H."/>
            <person name="Johannesson H."/>
        </authorList>
    </citation>
    <scope>NUCLEOTIDE SEQUENCE</scope>
    <source>
        <strain evidence="6">CBS 540.89</strain>
    </source>
</reference>
<feature type="region of interest" description="Disordered" evidence="3">
    <location>
        <begin position="561"/>
        <end position="648"/>
    </location>
</feature>
<organism evidence="6 7">
    <name type="scientific">Apiosordaria backusii</name>
    <dbReference type="NCBI Taxonomy" id="314023"/>
    <lineage>
        <taxon>Eukaryota</taxon>
        <taxon>Fungi</taxon>
        <taxon>Dikarya</taxon>
        <taxon>Ascomycota</taxon>
        <taxon>Pezizomycotina</taxon>
        <taxon>Sordariomycetes</taxon>
        <taxon>Sordariomycetidae</taxon>
        <taxon>Sordariales</taxon>
        <taxon>Lasiosphaeriaceae</taxon>
        <taxon>Apiosordaria</taxon>
    </lineage>
</organism>
<feature type="compositionally biased region" description="Basic and acidic residues" evidence="3">
    <location>
        <begin position="639"/>
        <end position="648"/>
    </location>
</feature>
<comment type="similarity">
    <text evidence="1">Belongs to the NmrA-type oxidoreductase family.</text>
</comment>
<dbReference type="EMBL" id="JAUKTV010000004">
    <property type="protein sequence ID" value="KAK0739827.1"/>
    <property type="molecule type" value="Genomic_DNA"/>
</dbReference>
<feature type="compositionally biased region" description="Acidic residues" evidence="3">
    <location>
        <begin position="624"/>
        <end position="633"/>
    </location>
</feature>
<name>A0AA40BSY4_9PEZI</name>
<protein>
    <submittedName>
        <fullName evidence="6">NmrA-like family-domain-containing protein</fullName>
    </submittedName>
</protein>
<feature type="chain" id="PRO_5041370604" evidence="4">
    <location>
        <begin position="23"/>
        <end position="648"/>
    </location>
</feature>
<dbReference type="SUPFAM" id="SSF51735">
    <property type="entry name" value="NAD(P)-binding Rossmann-fold domains"/>
    <property type="match status" value="1"/>
</dbReference>
<dbReference type="InterPro" id="IPR051164">
    <property type="entry name" value="NmrA-like_oxidored"/>
</dbReference>
<evidence type="ECO:0000259" key="5">
    <source>
        <dbReference type="Pfam" id="PF05368"/>
    </source>
</evidence>
<evidence type="ECO:0000313" key="6">
    <source>
        <dbReference type="EMBL" id="KAK0739827.1"/>
    </source>
</evidence>
<sequence>MDRNFFSLFVLLSPLLWDSCKWGDRACEHGQSWFASFPFASLCWPAALRKELPVIETAAPEFDDARMGHAVVSSRSSSCESYAINAELNLFLVTPSEITAAKTPNPPSPVPQDTEKEKPRSLNIQTDRFFLDHPLAKPFFTAEGFNMTVELVHSDLAYRPAPAPREIRINTHAQTEIERRHKHSRSSYSDGSPLMSRNNSLTFRPAKRVLTAPDKTIAVINAAGRQAASFIRVATAVGYHVRAQMRNLEGVIATEVATNPNVTVLLGELYTKERNKPGEQAQIDVSKNGPISGIGVNHNLIKELFRGTQLAFINTTFYGDENLIGEALADAAKAAGIQHYVYSSMPDHHTYNKDWPSLPLWSSKHQVEEYVRKIGLSATFVYTGIYNNNFTSLPYPLFCTALQKDGSFVWQAPFHPDAKLPWLDAEHDVGPAVLQIFKDGVKKWGGGKRIALAYEMLTPKEACRHFAKGVGRPVRYVQGPIEVTVPIPEGYRCQLEALETLFTLGGDDPKKQPPYFGDLELENDCPKTALELWEGPRGLEEYAREVFPLEEHANGLTWMLEEEEEGETEPENNGNGNGNGYGIKSNHQPEERHTNGDHNHHQNGESAPRNGEYHYQNGDAHGDSEDDDDDDEGLVMRGPKREDEGWLA</sequence>
<dbReference type="InterPro" id="IPR036291">
    <property type="entry name" value="NAD(P)-bd_dom_sf"/>
</dbReference>
<evidence type="ECO:0000256" key="1">
    <source>
        <dbReference type="ARBA" id="ARBA00006328"/>
    </source>
</evidence>